<dbReference type="InterPro" id="IPR000421">
    <property type="entry name" value="FA58C"/>
</dbReference>
<organism evidence="2">
    <name type="scientific">termite gut metagenome</name>
    <dbReference type="NCBI Taxonomy" id="433724"/>
    <lineage>
        <taxon>unclassified sequences</taxon>
        <taxon>metagenomes</taxon>
        <taxon>organismal metagenomes</taxon>
    </lineage>
</organism>
<dbReference type="PANTHER" id="PTHR31084:SF0">
    <property type="entry name" value="ALPHA-L-FUCOSIDASE 2"/>
    <property type="match status" value="1"/>
</dbReference>
<evidence type="ECO:0000313" key="2">
    <source>
        <dbReference type="EMBL" id="KAA6351932.1"/>
    </source>
</evidence>
<dbReference type="Gene3D" id="2.60.40.1180">
    <property type="entry name" value="Golgi alpha-mannosidase II"/>
    <property type="match status" value="1"/>
</dbReference>
<dbReference type="AlphaFoldDB" id="A0A5J4T217"/>
<proteinExistence type="predicted"/>
<dbReference type="InterPro" id="IPR013780">
    <property type="entry name" value="Glyco_hydro_b"/>
</dbReference>
<dbReference type="InterPro" id="IPR012341">
    <property type="entry name" value="6hp_glycosidase-like_sf"/>
</dbReference>
<name>A0A5J4T217_9ZZZZ</name>
<sequence>MNKMTKTAKILFGMLLAFLPTHALLAQDNYTEIQEIISKYYGEWNNSDYPGLQHNRIPNTALMGNGDLGVVSGGNKQSKTFYISKGDFWTYLGSPVPVGGITIREKPVEVEESNRSLSLGAIVAASPTHASYPASRMVNGAWAPGYEGWVTDVNKTAATTPCWADLDLGESKTFKRIVIRHDEAARPGNAPNNTQDFSVSYRNDPAAAWVKIVDIVGNHAAITDTVLEAAVTARYLRLEITKCTQETTNDSRDNPRARIGSFDIYAKAGEIDAPVSNRLHEIEDILHAEVRTELEVNNLNVEMRTFTAATKNIVITELTSKSDRAVELQVTLWAKSDNVKFPFTAAANAKDVMVSRSTPNDSKSTATSHTSKAVMISTVIGEDFTTALSDEPGKADINLTLQPHQTIYLVTAVGGGGRTYSNTDVLLTEDPQAQATALLNTVQNEEAVQILLAEHRSWWQEYWSTSYIKLDATNAQMNTLMKYYYAAQYELGCSIREGKVAPGLYAHWHITDGPSWKSDYHLNYNFISTFYGVNTSNRVTQGLPAIEAIKQYQQEGIKNAGSYSELQKVKADFVAKKMAKGDISISKGIPDAVLYPVGIGPWGMKLDQGYHNEALNASFSAYPLIEYYNYTLDETFLREVLYDYLKLCVHFYESWLEEEGDQYTLYAGYNEGSWAINPAVELSVIKSALDNLIKAAVILGEDADKIPHWQTILSKLAPQPTAIYEGKEVFTLAEKEWKEEQWQAMTNPVPGDGNIIPMESVIPGEQVGYYSPADQLQISKNTIDVFSGRGAWAQNNNFPKIYTVAVNTRYPVQTIVEKMASTIQSKMQLNLMIEDNTHGVEKAGATEAINNLMLLSDRGVITVFPGWISTQDAKFVSLREKGAFVVSSEYSATAQEVLYIDLVSEAGKPATVASPWAEGIMVHDQEGHRVLVYKHAAPNHPDEFTYTFNTAAGKSYHLVKSDGDPDWTAVKQPVSPVNIAVYPNPVLAGASISIDAGLLNDARLMVYNTTGQLIHQTPISAGVTQLKAATNPGVYLYVVSTGNSKKVVKVVCV</sequence>
<reference evidence="2" key="1">
    <citation type="submission" date="2019-03" db="EMBL/GenBank/DDBJ databases">
        <title>Single cell metagenomics reveals metabolic interactions within the superorganism composed of flagellate Streblomastix strix and complex community of Bacteroidetes bacteria on its surface.</title>
        <authorList>
            <person name="Treitli S.C."/>
            <person name="Kolisko M."/>
            <person name="Husnik F."/>
            <person name="Keeling P."/>
            <person name="Hampl V."/>
        </authorList>
    </citation>
    <scope>NUCLEOTIDE SEQUENCE</scope>
    <source>
        <strain evidence="2">STM</strain>
    </source>
</reference>
<dbReference type="InterPro" id="IPR008979">
    <property type="entry name" value="Galactose-bd-like_sf"/>
</dbReference>
<dbReference type="InterPro" id="IPR008928">
    <property type="entry name" value="6-hairpin_glycosidase_sf"/>
</dbReference>
<gene>
    <name evidence="2" type="ORF">EZS27_000729</name>
</gene>
<dbReference type="GO" id="GO:0005975">
    <property type="term" value="P:carbohydrate metabolic process"/>
    <property type="evidence" value="ECO:0007669"/>
    <property type="project" value="InterPro"/>
</dbReference>
<accession>A0A5J4T217</accession>
<dbReference type="InterPro" id="IPR054363">
    <property type="entry name" value="GH95_cat"/>
</dbReference>
<protein>
    <recommendedName>
        <fullName evidence="1">F5/8 type C domain-containing protein</fullName>
    </recommendedName>
</protein>
<dbReference type="SUPFAM" id="SSF48208">
    <property type="entry name" value="Six-hairpin glycosidases"/>
    <property type="match status" value="1"/>
</dbReference>
<dbReference type="Pfam" id="PF00754">
    <property type="entry name" value="F5_F8_type_C"/>
    <property type="match status" value="1"/>
</dbReference>
<dbReference type="SUPFAM" id="SSF49785">
    <property type="entry name" value="Galactose-binding domain-like"/>
    <property type="match status" value="1"/>
</dbReference>
<dbReference type="Gene3D" id="1.50.10.10">
    <property type="match status" value="1"/>
</dbReference>
<evidence type="ECO:0000259" key="1">
    <source>
        <dbReference type="PROSITE" id="PS50022"/>
    </source>
</evidence>
<dbReference type="PROSITE" id="PS50022">
    <property type="entry name" value="FA58C_3"/>
    <property type="match status" value="1"/>
</dbReference>
<dbReference type="EMBL" id="SNRY01000007">
    <property type="protein sequence ID" value="KAA6351932.1"/>
    <property type="molecule type" value="Genomic_DNA"/>
</dbReference>
<dbReference type="GO" id="GO:0004560">
    <property type="term" value="F:alpha-L-fucosidase activity"/>
    <property type="evidence" value="ECO:0007669"/>
    <property type="project" value="TreeGrafter"/>
</dbReference>
<comment type="caution">
    <text evidence="2">The sequence shown here is derived from an EMBL/GenBank/DDBJ whole genome shotgun (WGS) entry which is preliminary data.</text>
</comment>
<dbReference type="PANTHER" id="PTHR31084">
    <property type="entry name" value="ALPHA-L-FUCOSIDASE 2"/>
    <property type="match status" value="1"/>
</dbReference>
<dbReference type="NCBIfam" id="TIGR04183">
    <property type="entry name" value="Por_Secre_tail"/>
    <property type="match status" value="1"/>
</dbReference>
<feature type="domain" description="F5/8 type C" evidence="1">
    <location>
        <begin position="110"/>
        <end position="238"/>
    </location>
</feature>
<dbReference type="Gene3D" id="2.60.120.260">
    <property type="entry name" value="Galactose-binding domain-like"/>
    <property type="match status" value="1"/>
</dbReference>
<dbReference type="Pfam" id="PF22124">
    <property type="entry name" value="Glyco_hydro_95_cat"/>
    <property type="match status" value="1"/>
</dbReference>
<dbReference type="InterPro" id="IPR026444">
    <property type="entry name" value="Secre_tail"/>
</dbReference>